<evidence type="ECO:0000313" key="1">
    <source>
        <dbReference type="EMBL" id="AMP09628.1"/>
    </source>
</evidence>
<evidence type="ECO:0000313" key="2">
    <source>
        <dbReference type="Proteomes" id="UP000071778"/>
    </source>
</evidence>
<name>A0A127PPK3_9BURK</name>
<reference evidence="1 2" key="1">
    <citation type="submission" date="2015-11" db="EMBL/GenBank/DDBJ databases">
        <title>Exploring the genomic traits of fungus-feeding bacterial genus Collimonas.</title>
        <authorList>
            <person name="Song C."/>
            <person name="Schmidt R."/>
            <person name="de Jager V."/>
            <person name="Krzyzanowska D."/>
            <person name="Jongedijk E."/>
            <person name="Cankar K."/>
            <person name="Beekwilder J."/>
            <person name="van Veen A."/>
            <person name="de Boer W."/>
            <person name="van Veen J.A."/>
            <person name="Garbeva P."/>
        </authorList>
    </citation>
    <scope>NUCLEOTIDE SEQUENCE [LARGE SCALE GENOMIC DNA]</scope>
    <source>
        <strain evidence="1 2">Ter282</strain>
    </source>
</reference>
<organism evidence="1 2">
    <name type="scientific">Collimonas arenae</name>
    <dbReference type="NCBI Taxonomy" id="279058"/>
    <lineage>
        <taxon>Bacteria</taxon>
        <taxon>Pseudomonadati</taxon>
        <taxon>Pseudomonadota</taxon>
        <taxon>Betaproteobacteria</taxon>
        <taxon>Burkholderiales</taxon>
        <taxon>Oxalobacteraceae</taxon>
        <taxon>Collimonas</taxon>
    </lineage>
</organism>
<dbReference type="Proteomes" id="UP000071778">
    <property type="component" value="Chromosome"/>
</dbReference>
<dbReference type="EMBL" id="CP013235">
    <property type="protein sequence ID" value="AMP09628.1"/>
    <property type="molecule type" value="Genomic_DNA"/>
</dbReference>
<proteinExistence type="predicted"/>
<protein>
    <submittedName>
        <fullName evidence="1">Uncharacterized protein</fullName>
    </submittedName>
</protein>
<sequence>MIDLSADQLSAFTLQNECLRAWRAPNECMFMSFDTENCVYLFVL</sequence>
<accession>A0A127PPK3</accession>
<keyword evidence="2" id="KW-1185">Reference proteome</keyword>
<dbReference type="AlphaFoldDB" id="A0A127PPK3"/>
<gene>
    <name evidence="1" type="ORF">CAter282_1855</name>
</gene>
<dbReference type="PATRIC" id="fig|279058.17.peg.1986"/>